<dbReference type="AlphaFoldDB" id="A0A0G4FEB5"/>
<organism evidence="1">
    <name type="scientific">Chromera velia CCMP2878</name>
    <dbReference type="NCBI Taxonomy" id="1169474"/>
    <lineage>
        <taxon>Eukaryota</taxon>
        <taxon>Sar</taxon>
        <taxon>Alveolata</taxon>
        <taxon>Colpodellida</taxon>
        <taxon>Chromeraceae</taxon>
        <taxon>Chromera</taxon>
    </lineage>
</organism>
<gene>
    <name evidence="1" type="ORF">Cvel_16466</name>
</gene>
<name>A0A0G4FEB5_9ALVE</name>
<accession>A0A0G4FEB5</accession>
<dbReference type="EMBL" id="CDMZ01000296">
    <property type="protein sequence ID" value="CEM11200.1"/>
    <property type="molecule type" value="Genomic_DNA"/>
</dbReference>
<reference evidence="1" key="1">
    <citation type="submission" date="2014-11" db="EMBL/GenBank/DDBJ databases">
        <authorList>
            <person name="Otto D Thomas"/>
            <person name="Naeem Raeece"/>
        </authorList>
    </citation>
    <scope>NUCLEOTIDE SEQUENCE</scope>
</reference>
<dbReference type="VEuPathDB" id="CryptoDB:Cvel_16466"/>
<proteinExistence type="predicted"/>
<sequence length="109" mass="12002">MTSFLEFLRLQELPTTTSFSVIERFALAKFEELLKMETPQTFSVSPPEPCPTSVAYPPKVKKTEFILLNLGKLNTTTLKGQKNEIKANIALQNLNGLVGDGVILDGSDS</sequence>
<evidence type="ECO:0000313" key="1">
    <source>
        <dbReference type="EMBL" id="CEM11200.1"/>
    </source>
</evidence>
<protein>
    <submittedName>
        <fullName evidence="1">Uncharacterized protein</fullName>
    </submittedName>
</protein>